<name>A0ABC8R6H3_9AQUA</name>
<feature type="chain" id="PRO_5044859927" description="Secreted protein" evidence="1">
    <location>
        <begin position="20"/>
        <end position="70"/>
    </location>
</feature>
<keyword evidence="3" id="KW-1185">Reference proteome</keyword>
<organism evidence="2 3">
    <name type="scientific">Ilex paraguariensis</name>
    <name type="common">yerba mate</name>
    <dbReference type="NCBI Taxonomy" id="185542"/>
    <lineage>
        <taxon>Eukaryota</taxon>
        <taxon>Viridiplantae</taxon>
        <taxon>Streptophyta</taxon>
        <taxon>Embryophyta</taxon>
        <taxon>Tracheophyta</taxon>
        <taxon>Spermatophyta</taxon>
        <taxon>Magnoliopsida</taxon>
        <taxon>eudicotyledons</taxon>
        <taxon>Gunneridae</taxon>
        <taxon>Pentapetalae</taxon>
        <taxon>asterids</taxon>
        <taxon>campanulids</taxon>
        <taxon>Aquifoliales</taxon>
        <taxon>Aquifoliaceae</taxon>
        <taxon>Ilex</taxon>
    </lineage>
</organism>
<proteinExistence type="predicted"/>
<feature type="signal peptide" evidence="1">
    <location>
        <begin position="1"/>
        <end position="19"/>
    </location>
</feature>
<dbReference type="AlphaFoldDB" id="A0ABC8R6H3"/>
<reference evidence="2 3" key="1">
    <citation type="submission" date="2024-02" db="EMBL/GenBank/DDBJ databases">
        <authorList>
            <person name="Vignale AGUSTIN F."/>
            <person name="Sosa J E."/>
            <person name="Modenutti C."/>
        </authorList>
    </citation>
    <scope>NUCLEOTIDE SEQUENCE [LARGE SCALE GENOMIC DNA]</scope>
</reference>
<evidence type="ECO:0000256" key="1">
    <source>
        <dbReference type="SAM" id="SignalP"/>
    </source>
</evidence>
<keyword evidence="1" id="KW-0732">Signal</keyword>
<protein>
    <recommendedName>
        <fullName evidence="4">Secreted protein</fullName>
    </recommendedName>
</protein>
<gene>
    <name evidence="2" type="ORF">ILEXP_LOCUS8111</name>
</gene>
<accession>A0ABC8R6H3</accession>
<dbReference type="Proteomes" id="UP001642360">
    <property type="component" value="Unassembled WGS sequence"/>
</dbReference>
<sequence>MSERLSLLVFLKVLVFGEGWNSFDRSLRWSFGKIGQKLLQVVFQQGTEGLSTLLQEETLHLGAQLHLFKR</sequence>
<evidence type="ECO:0000313" key="3">
    <source>
        <dbReference type="Proteomes" id="UP001642360"/>
    </source>
</evidence>
<comment type="caution">
    <text evidence="2">The sequence shown here is derived from an EMBL/GenBank/DDBJ whole genome shotgun (WGS) entry which is preliminary data.</text>
</comment>
<evidence type="ECO:0008006" key="4">
    <source>
        <dbReference type="Google" id="ProtNLM"/>
    </source>
</evidence>
<dbReference type="EMBL" id="CAUOFW020001059">
    <property type="protein sequence ID" value="CAK9140600.1"/>
    <property type="molecule type" value="Genomic_DNA"/>
</dbReference>
<evidence type="ECO:0000313" key="2">
    <source>
        <dbReference type="EMBL" id="CAK9140600.1"/>
    </source>
</evidence>